<protein>
    <recommendedName>
        <fullName evidence="3">2-amino-4-hydroxy-6-hydroxymethyldihydropteridine diphosphokinase</fullName>
        <ecNumber evidence="3">2.7.6.3</ecNumber>
    </recommendedName>
</protein>
<keyword evidence="11" id="KW-1185">Reference proteome</keyword>
<evidence type="ECO:0000256" key="5">
    <source>
        <dbReference type="ARBA" id="ARBA00022741"/>
    </source>
</evidence>
<organism evidence="10 11">
    <name type="scientific">Planosporangium mesophilum</name>
    <dbReference type="NCBI Taxonomy" id="689768"/>
    <lineage>
        <taxon>Bacteria</taxon>
        <taxon>Bacillati</taxon>
        <taxon>Actinomycetota</taxon>
        <taxon>Actinomycetes</taxon>
        <taxon>Micromonosporales</taxon>
        <taxon>Micromonosporaceae</taxon>
        <taxon>Planosporangium</taxon>
    </lineage>
</organism>
<keyword evidence="6" id="KW-0418">Kinase</keyword>
<comment type="pathway">
    <text evidence="2">Cofactor biosynthesis; tetrahydrofolate biosynthesis; 2-amino-4-hydroxy-6-hydroxymethyl-7,8-dihydropteridine diphosphate from 7,8-dihydroneopterin triphosphate: step 4/4.</text>
</comment>
<gene>
    <name evidence="10" type="primary">folK</name>
    <name evidence="10" type="ORF">Pme01_47750</name>
</gene>
<dbReference type="PANTHER" id="PTHR43071">
    <property type="entry name" value="2-AMINO-4-HYDROXY-6-HYDROXYMETHYLDIHYDROPTERIDINE PYROPHOSPHOKINASE"/>
    <property type="match status" value="1"/>
</dbReference>
<keyword evidence="7" id="KW-0067">ATP-binding</keyword>
<dbReference type="GO" id="GO:0005524">
    <property type="term" value="F:ATP binding"/>
    <property type="evidence" value="ECO:0007669"/>
    <property type="project" value="UniProtKB-KW"/>
</dbReference>
<evidence type="ECO:0000256" key="3">
    <source>
        <dbReference type="ARBA" id="ARBA00013253"/>
    </source>
</evidence>
<evidence type="ECO:0000256" key="4">
    <source>
        <dbReference type="ARBA" id="ARBA00022679"/>
    </source>
</evidence>
<accession>A0A8J3TE69</accession>
<dbReference type="InterPro" id="IPR000550">
    <property type="entry name" value="Hppk"/>
</dbReference>
<dbReference type="InterPro" id="IPR035907">
    <property type="entry name" value="Hppk_sf"/>
</dbReference>
<proteinExistence type="predicted"/>
<evidence type="ECO:0000256" key="8">
    <source>
        <dbReference type="ARBA" id="ARBA00022909"/>
    </source>
</evidence>
<comment type="catalytic activity">
    <reaction evidence="1">
        <text>6-hydroxymethyl-7,8-dihydropterin + ATP = (7,8-dihydropterin-6-yl)methyl diphosphate + AMP + H(+)</text>
        <dbReference type="Rhea" id="RHEA:11412"/>
        <dbReference type="ChEBI" id="CHEBI:15378"/>
        <dbReference type="ChEBI" id="CHEBI:30616"/>
        <dbReference type="ChEBI" id="CHEBI:44841"/>
        <dbReference type="ChEBI" id="CHEBI:72950"/>
        <dbReference type="ChEBI" id="CHEBI:456215"/>
        <dbReference type="EC" id="2.7.6.3"/>
    </reaction>
</comment>
<comment type="caution">
    <text evidence="10">The sequence shown here is derived from an EMBL/GenBank/DDBJ whole genome shotgun (WGS) entry which is preliminary data.</text>
</comment>
<dbReference type="GO" id="GO:0003848">
    <property type="term" value="F:2-amino-4-hydroxy-6-hydroxymethyldihydropteridine diphosphokinase activity"/>
    <property type="evidence" value="ECO:0007669"/>
    <property type="project" value="UniProtKB-EC"/>
</dbReference>
<keyword evidence="4" id="KW-0808">Transferase</keyword>
<evidence type="ECO:0000256" key="2">
    <source>
        <dbReference type="ARBA" id="ARBA00005051"/>
    </source>
</evidence>
<evidence type="ECO:0000259" key="9">
    <source>
        <dbReference type="PROSITE" id="PS00794"/>
    </source>
</evidence>
<feature type="domain" description="7,8-dihydro-6-hydroxymethylpterin-pyrophosphokinase" evidence="9">
    <location>
        <begin position="92"/>
        <end position="103"/>
    </location>
</feature>
<dbReference type="PROSITE" id="PS00794">
    <property type="entry name" value="HPPK"/>
    <property type="match status" value="1"/>
</dbReference>
<dbReference type="EC" id="2.7.6.3" evidence="3"/>
<keyword evidence="8" id="KW-0289">Folate biosynthesis</keyword>
<evidence type="ECO:0000256" key="7">
    <source>
        <dbReference type="ARBA" id="ARBA00022840"/>
    </source>
</evidence>
<dbReference type="RefSeq" id="WP_168115261.1">
    <property type="nucleotide sequence ID" value="NZ_BOON01000047.1"/>
</dbReference>
<dbReference type="SUPFAM" id="SSF55083">
    <property type="entry name" value="6-hydroxymethyl-7,8-dihydropterin pyrophosphokinase, HPPK"/>
    <property type="match status" value="1"/>
</dbReference>
<keyword evidence="5" id="KW-0547">Nucleotide-binding</keyword>
<evidence type="ECO:0000256" key="1">
    <source>
        <dbReference type="ARBA" id="ARBA00000198"/>
    </source>
</evidence>
<sequence length="178" mass="19336">MTRAVLSLGSNLGDRAAHLRAALAGLGDLVMAVSGVYETPSWGGPGPDGRESPPYLNAVVLAVDAGDDPYAWLTRARELERVAGRDRDPSWRYAPRTLDVDVITVWTADGAPVVSDDPDLVLPHPRVHERAFVLRPWLDIQPYAELPGHGWVYDLVRAEPVAADLPNVRPCADLSLES</sequence>
<evidence type="ECO:0000313" key="11">
    <source>
        <dbReference type="Proteomes" id="UP000599074"/>
    </source>
</evidence>
<dbReference type="GO" id="GO:0046656">
    <property type="term" value="P:folic acid biosynthetic process"/>
    <property type="evidence" value="ECO:0007669"/>
    <property type="project" value="UniProtKB-KW"/>
</dbReference>
<dbReference type="PANTHER" id="PTHR43071:SF1">
    <property type="entry name" value="2-AMINO-4-HYDROXY-6-HYDROXYMETHYLDIHYDROPTERIDINE PYROPHOSPHOKINASE"/>
    <property type="match status" value="1"/>
</dbReference>
<dbReference type="UniPathway" id="UPA00077">
    <property type="reaction ID" value="UER00155"/>
</dbReference>
<evidence type="ECO:0000313" key="10">
    <source>
        <dbReference type="EMBL" id="GII25178.1"/>
    </source>
</evidence>
<dbReference type="CDD" id="cd00483">
    <property type="entry name" value="HPPK"/>
    <property type="match status" value="1"/>
</dbReference>
<dbReference type="Gene3D" id="3.30.70.560">
    <property type="entry name" value="7,8-Dihydro-6-hydroxymethylpterin-pyrophosphokinase HPPK"/>
    <property type="match status" value="1"/>
</dbReference>
<dbReference type="EMBL" id="BOON01000047">
    <property type="protein sequence ID" value="GII25178.1"/>
    <property type="molecule type" value="Genomic_DNA"/>
</dbReference>
<name>A0A8J3TE69_9ACTN</name>
<dbReference type="GO" id="GO:0016301">
    <property type="term" value="F:kinase activity"/>
    <property type="evidence" value="ECO:0007669"/>
    <property type="project" value="UniProtKB-KW"/>
</dbReference>
<dbReference type="Pfam" id="PF01288">
    <property type="entry name" value="HPPK"/>
    <property type="match status" value="1"/>
</dbReference>
<dbReference type="AlphaFoldDB" id="A0A8J3TE69"/>
<evidence type="ECO:0000256" key="6">
    <source>
        <dbReference type="ARBA" id="ARBA00022777"/>
    </source>
</evidence>
<dbReference type="Proteomes" id="UP000599074">
    <property type="component" value="Unassembled WGS sequence"/>
</dbReference>
<dbReference type="NCBIfam" id="TIGR01498">
    <property type="entry name" value="folK"/>
    <property type="match status" value="1"/>
</dbReference>
<dbReference type="GO" id="GO:0046654">
    <property type="term" value="P:tetrahydrofolate biosynthetic process"/>
    <property type="evidence" value="ECO:0007669"/>
    <property type="project" value="UniProtKB-UniPathway"/>
</dbReference>
<reference evidence="10" key="1">
    <citation type="submission" date="2021-01" db="EMBL/GenBank/DDBJ databases">
        <title>Whole genome shotgun sequence of Planosporangium mesophilum NBRC 109066.</title>
        <authorList>
            <person name="Komaki H."/>
            <person name="Tamura T."/>
        </authorList>
    </citation>
    <scope>NUCLEOTIDE SEQUENCE</scope>
    <source>
        <strain evidence="10">NBRC 109066</strain>
    </source>
</reference>